<evidence type="ECO:0000256" key="2">
    <source>
        <dbReference type="ARBA" id="ARBA00022737"/>
    </source>
</evidence>
<evidence type="ECO:0000256" key="3">
    <source>
        <dbReference type="PROSITE-ProRule" id="PRU00221"/>
    </source>
</evidence>
<keyword evidence="2" id="KW-0677">Repeat</keyword>
<keyword evidence="6" id="KW-1185">Reference proteome</keyword>
<evidence type="ECO:0000313" key="6">
    <source>
        <dbReference type="Proteomes" id="UP001596915"/>
    </source>
</evidence>
<dbReference type="SMART" id="SM00320">
    <property type="entry name" value="WD40"/>
    <property type="match status" value="4"/>
</dbReference>
<organism evidence="5 6">
    <name type="scientific">Streptomyces sanglieri</name>
    <dbReference type="NCBI Taxonomy" id="193460"/>
    <lineage>
        <taxon>Bacteria</taxon>
        <taxon>Bacillati</taxon>
        <taxon>Actinomycetota</taxon>
        <taxon>Actinomycetes</taxon>
        <taxon>Kitasatosporales</taxon>
        <taxon>Streptomycetaceae</taxon>
        <taxon>Streptomyces</taxon>
    </lineage>
</organism>
<keyword evidence="1 3" id="KW-0853">WD repeat</keyword>
<dbReference type="InterPro" id="IPR020472">
    <property type="entry name" value="WD40_PAC1"/>
</dbReference>
<dbReference type="SUPFAM" id="SSF50998">
    <property type="entry name" value="Quinoprotein alcohol dehydrogenase-like"/>
    <property type="match status" value="1"/>
</dbReference>
<name>A0ABW2WRA5_9ACTN</name>
<dbReference type="PROSITE" id="PS00678">
    <property type="entry name" value="WD_REPEATS_1"/>
    <property type="match status" value="1"/>
</dbReference>
<dbReference type="Pfam" id="PF00400">
    <property type="entry name" value="WD40"/>
    <property type="match status" value="3"/>
</dbReference>
<feature type="repeat" description="WD" evidence="3">
    <location>
        <begin position="280"/>
        <end position="313"/>
    </location>
</feature>
<dbReference type="PANTHER" id="PTHR19848:SF8">
    <property type="entry name" value="F-BOX AND WD REPEAT DOMAIN CONTAINING 7"/>
    <property type="match status" value="1"/>
</dbReference>
<protein>
    <submittedName>
        <fullName evidence="5">WD40 repeat domain-containing protein</fullName>
    </submittedName>
</protein>
<proteinExistence type="predicted"/>
<dbReference type="InterPro" id="IPR001680">
    <property type="entry name" value="WD40_rpt"/>
</dbReference>
<gene>
    <name evidence="5" type="ORF">ACFQ2K_15390</name>
</gene>
<feature type="region of interest" description="Disordered" evidence="4">
    <location>
        <begin position="83"/>
        <end position="105"/>
    </location>
</feature>
<dbReference type="PANTHER" id="PTHR19848">
    <property type="entry name" value="WD40 REPEAT PROTEIN"/>
    <property type="match status" value="1"/>
</dbReference>
<dbReference type="PROSITE" id="PS50082">
    <property type="entry name" value="WD_REPEATS_2"/>
    <property type="match status" value="3"/>
</dbReference>
<feature type="repeat" description="WD" evidence="3">
    <location>
        <begin position="141"/>
        <end position="182"/>
    </location>
</feature>
<dbReference type="InterPro" id="IPR015943">
    <property type="entry name" value="WD40/YVTN_repeat-like_dom_sf"/>
</dbReference>
<comment type="caution">
    <text evidence="5">The sequence shown here is derived from an EMBL/GenBank/DDBJ whole genome shotgun (WGS) entry which is preliminary data.</text>
</comment>
<accession>A0ABW2WRA5</accession>
<dbReference type="PRINTS" id="PR00320">
    <property type="entry name" value="GPROTEINBRPT"/>
</dbReference>
<feature type="repeat" description="WD" evidence="3">
    <location>
        <begin position="10"/>
        <end position="41"/>
    </location>
</feature>
<dbReference type="InterPro" id="IPR011047">
    <property type="entry name" value="Quinoprotein_ADH-like_sf"/>
</dbReference>
<dbReference type="Proteomes" id="UP001596915">
    <property type="component" value="Unassembled WGS sequence"/>
</dbReference>
<dbReference type="Gene3D" id="2.130.10.10">
    <property type="entry name" value="YVTN repeat-like/Quinoprotein amine dehydrogenase"/>
    <property type="match status" value="3"/>
</dbReference>
<evidence type="ECO:0000256" key="1">
    <source>
        <dbReference type="ARBA" id="ARBA00022574"/>
    </source>
</evidence>
<dbReference type="PROSITE" id="PS50294">
    <property type="entry name" value="WD_REPEATS_REGION"/>
    <property type="match status" value="2"/>
</dbReference>
<sequence length="317" mass="33846">MPEIFPAGLVAISPDARFGLSGGGSGPARLWDLTTGTLLRELGVDGAGCSGLWTDGRKVVASGGGKILQATMKGWVSRFDTRNPQNLHPLSRGPHHDRSTGASSDRGAVVVGAGGRFALGICMDRALRMWDLTDGACVRTLRGHAVWPNAVWLALDARRAVSAGADGEIRVWDLDGGTCAVFPHPDSWVDSVCLSADGRRVLVGGDHRGHTLWLIDAVTGEFVRGFEDVRDPASLEDPEDRSGEVLAVRLTSDGRFAVSGEDDGRIRIRETSTGRCVRTLDGHTEDARGIALTLDDRFLLSGSSDGTLRLWQLGWGL</sequence>
<evidence type="ECO:0000313" key="5">
    <source>
        <dbReference type="EMBL" id="MFD0623949.1"/>
    </source>
</evidence>
<dbReference type="InterPro" id="IPR019775">
    <property type="entry name" value="WD40_repeat_CS"/>
</dbReference>
<reference evidence="6" key="1">
    <citation type="journal article" date="2019" name="Int. J. Syst. Evol. Microbiol.">
        <title>The Global Catalogue of Microorganisms (GCM) 10K type strain sequencing project: providing services to taxonomists for standard genome sequencing and annotation.</title>
        <authorList>
            <consortium name="The Broad Institute Genomics Platform"/>
            <consortium name="The Broad Institute Genome Sequencing Center for Infectious Disease"/>
            <person name="Wu L."/>
            <person name="Ma J."/>
        </authorList>
    </citation>
    <scope>NUCLEOTIDE SEQUENCE [LARGE SCALE GENOMIC DNA]</scope>
    <source>
        <strain evidence="6">JCM 12607</strain>
    </source>
</reference>
<dbReference type="EMBL" id="JBHTGL010000008">
    <property type="protein sequence ID" value="MFD0623949.1"/>
    <property type="molecule type" value="Genomic_DNA"/>
</dbReference>
<evidence type="ECO:0000256" key="4">
    <source>
        <dbReference type="SAM" id="MobiDB-lite"/>
    </source>
</evidence>